<dbReference type="InterPro" id="IPR025738">
    <property type="entry name" value="BatD"/>
</dbReference>
<evidence type="ECO:0000313" key="4">
    <source>
        <dbReference type="EMBL" id="MCA6064428.1"/>
    </source>
</evidence>
<protein>
    <submittedName>
        <fullName evidence="4">Protein BatD</fullName>
    </submittedName>
</protein>
<dbReference type="Pfam" id="PF25607">
    <property type="entry name" value="DUF7939"/>
    <property type="match status" value="1"/>
</dbReference>
<sequence>MVKPLLTGVLAALLSLQVLAADFVATIDRKQVSEGDTLTLSLRYGEQVGFGSPDLTPLQKDFQVLNQQRSNQFRSVNGNTESFTEWVLTLTPRRTGQLTIPAIRFDGEATDPIQLSVVALSDDIKAQQQKQFFFDTRVQQQDHYYVQGEILYTEKLYYSVNHDNATLSDFEVTDARVEPLGEIQRYTTVIDGVRFGVYERNYAIYPEVSGELVIPGARFNASVVNPYDRWSRGRQASAVSQPLRLNIEPIPASYPQSPWLPARKVTLSETFSTPPEQWREGEPVTRTLTLNADGLPGSQLPAIAMPVIDGIRYYPDQTQQQQSVDLDGVHGTSEQSVAIVPTRSGRIVLPELSLAWFNTSSGKTEYVRVPARTLDVKAAKVSLSDGSESAPIATANLSDTPVDTFNKVQTGSGLWMMVAAASLLTNVILVVLVLALWRRRSHGEVTAVNTAEKNSVGQYWKELNEACKTSDAARAHTALLAWANAGPLAATPVSSAVQMMHCYDAPELRLALQQLDATLFSASGNSAWNGSALPALLKKHKPVKKSDLQTSDRLYPA</sequence>
<dbReference type="EMBL" id="JAEDAH010000078">
    <property type="protein sequence ID" value="MCA6064428.1"/>
    <property type="molecule type" value="Genomic_DNA"/>
</dbReference>
<feature type="signal peptide" evidence="2">
    <location>
        <begin position="1"/>
        <end position="20"/>
    </location>
</feature>
<evidence type="ECO:0000256" key="2">
    <source>
        <dbReference type="SAM" id="SignalP"/>
    </source>
</evidence>
<dbReference type="PANTHER" id="PTHR40940">
    <property type="entry name" value="PROTEIN BATD-RELATED"/>
    <property type="match status" value="1"/>
</dbReference>
<dbReference type="RefSeq" id="WP_225675395.1">
    <property type="nucleotide sequence ID" value="NZ_JAEDAH010000078.1"/>
</dbReference>
<proteinExistence type="predicted"/>
<keyword evidence="1" id="KW-0472">Membrane</keyword>
<evidence type="ECO:0000259" key="3">
    <source>
        <dbReference type="Pfam" id="PF25607"/>
    </source>
</evidence>
<feature type="domain" description="DUF7939" evidence="3">
    <location>
        <begin position="458"/>
        <end position="542"/>
    </location>
</feature>
<evidence type="ECO:0000313" key="5">
    <source>
        <dbReference type="Proteomes" id="UP000714380"/>
    </source>
</evidence>
<dbReference type="PANTHER" id="PTHR40940:SF1">
    <property type="entry name" value="PROTEIN BATD"/>
    <property type="match status" value="1"/>
</dbReference>
<accession>A0ABS7ZT60</accession>
<organism evidence="4 5">
    <name type="scientific">Thalassolituus marinus</name>
    <dbReference type="NCBI Taxonomy" id="671053"/>
    <lineage>
        <taxon>Bacteria</taxon>
        <taxon>Pseudomonadati</taxon>
        <taxon>Pseudomonadota</taxon>
        <taxon>Gammaproteobacteria</taxon>
        <taxon>Oceanospirillales</taxon>
        <taxon>Oceanospirillaceae</taxon>
        <taxon>Thalassolituus</taxon>
    </lineage>
</organism>
<name>A0ABS7ZT60_9GAMM</name>
<keyword evidence="2" id="KW-0732">Signal</keyword>
<keyword evidence="5" id="KW-1185">Reference proteome</keyword>
<gene>
    <name evidence="4" type="ORF">I9W95_12500</name>
</gene>
<dbReference type="Proteomes" id="UP000714380">
    <property type="component" value="Unassembled WGS sequence"/>
</dbReference>
<keyword evidence="1" id="KW-0812">Transmembrane</keyword>
<feature type="chain" id="PRO_5045719034" evidence="2">
    <location>
        <begin position="21"/>
        <end position="557"/>
    </location>
</feature>
<dbReference type="Pfam" id="PF13584">
    <property type="entry name" value="BatD"/>
    <property type="match status" value="1"/>
</dbReference>
<feature type="transmembrane region" description="Helical" evidence="1">
    <location>
        <begin position="414"/>
        <end position="437"/>
    </location>
</feature>
<evidence type="ECO:0000256" key="1">
    <source>
        <dbReference type="SAM" id="Phobius"/>
    </source>
</evidence>
<dbReference type="InterPro" id="IPR057699">
    <property type="entry name" value="DUF7939"/>
</dbReference>
<comment type="caution">
    <text evidence="4">The sequence shown here is derived from an EMBL/GenBank/DDBJ whole genome shotgun (WGS) entry which is preliminary data.</text>
</comment>
<keyword evidence="1" id="KW-1133">Transmembrane helix</keyword>
<reference evidence="4 5" key="1">
    <citation type="submission" date="2020-12" db="EMBL/GenBank/DDBJ databases">
        <title>Novel Thalassolituus-related marine hydrocarbonoclastic bacteria mediated algae-derived hydrocarbons mineralization in twilight zone of the northern South China Sea.</title>
        <authorList>
            <person name="Dong C."/>
        </authorList>
    </citation>
    <scope>NUCLEOTIDE SEQUENCE [LARGE SCALE GENOMIC DNA]</scope>
    <source>
        <strain evidence="4 5">IMCC1826</strain>
    </source>
</reference>